<gene>
    <name evidence="3" type="ORF">NDU88_002566</name>
</gene>
<organism evidence="3 4">
    <name type="scientific">Pleurodeles waltl</name>
    <name type="common">Iberian ribbed newt</name>
    <dbReference type="NCBI Taxonomy" id="8319"/>
    <lineage>
        <taxon>Eukaryota</taxon>
        <taxon>Metazoa</taxon>
        <taxon>Chordata</taxon>
        <taxon>Craniata</taxon>
        <taxon>Vertebrata</taxon>
        <taxon>Euteleostomi</taxon>
        <taxon>Amphibia</taxon>
        <taxon>Batrachia</taxon>
        <taxon>Caudata</taxon>
        <taxon>Salamandroidea</taxon>
        <taxon>Salamandridae</taxon>
        <taxon>Pleurodelinae</taxon>
        <taxon>Pleurodeles</taxon>
    </lineage>
</organism>
<evidence type="ECO:0000313" key="4">
    <source>
        <dbReference type="Proteomes" id="UP001066276"/>
    </source>
</evidence>
<dbReference type="InterPro" id="IPR036116">
    <property type="entry name" value="FN3_sf"/>
</dbReference>
<dbReference type="PANTHER" id="PTHR46708:SF2">
    <property type="entry name" value="FIBRONECTIN TYPE-III DOMAIN-CONTAINING PROTEIN"/>
    <property type="match status" value="1"/>
</dbReference>
<dbReference type="SUPFAM" id="SSF49265">
    <property type="entry name" value="Fibronectin type III"/>
    <property type="match status" value="2"/>
</dbReference>
<evidence type="ECO:0000259" key="2">
    <source>
        <dbReference type="SMART" id="SM00060"/>
    </source>
</evidence>
<comment type="caution">
    <text evidence="3">The sequence shown here is derived from an EMBL/GenBank/DDBJ whole genome shotgun (WGS) entry which is preliminary data.</text>
</comment>
<evidence type="ECO:0000256" key="1">
    <source>
        <dbReference type="ARBA" id="ARBA00022737"/>
    </source>
</evidence>
<dbReference type="AlphaFoldDB" id="A0AAV7SFG8"/>
<sequence length="579" mass="63978">MAWCPLTVDRYLPLALLLWFSFDDRLICNGDVKTASCDIISIYWEMHSEDPSSSLAVDHIIVRDLKNGTFGLLQLDGRSPAVELVHNNVSRLWVLNASYPQYLDNVDSEHFTDTYAMLNASGATQNPNKNSFAKFLKKENFCEGKMVKLLENQALSLAIVAGNFFPVTVNSNFATQLEVLWNPDLLAGDESFVTLVLYEVKGGLLEKVSSSGTVYTFSALTPCTEYRVCLSTQDTRSQICVAVSTDPLPPTNFTILRANSTGVTVYWDKPSLGKYNSFCLEARIIQAVIVQQTSKKFTLTQHGKEFTILGLPSCQQVNISAWTVCDSNVRKSSRAIFAITVTGPGELIDVSHNRTADGTLLSWTAPPMYHVVHVTVGGKLHGIIRNNSYLVTGMPSCTENEYTLEAFCGKSSSSIVAIRDYTGPGSISDLKIQLNRKGTLPVVTWRSLSGPNATFGYRLHETANDTVEVGEASTTTIQLLNLKNNMEYFLEVFENCLGDLGEPSSIKFVLYNIETLSHNESLAEESMLIPGLMSWEPSSYSGGLHPKPQQSVLDAVKTCVRPFSSEFSHVYCLHVLETR</sequence>
<keyword evidence="4" id="KW-1185">Reference proteome</keyword>
<feature type="domain" description="Fibronectin type-III" evidence="2">
    <location>
        <begin position="344"/>
        <end position="413"/>
    </location>
</feature>
<reference evidence="3" key="1">
    <citation type="journal article" date="2022" name="bioRxiv">
        <title>Sequencing and chromosome-scale assembly of the giantPleurodeles waltlgenome.</title>
        <authorList>
            <person name="Brown T."/>
            <person name="Elewa A."/>
            <person name="Iarovenko S."/>
            <person name="Subramanian E."/>
            <person name="Araus A.J."/>
            <person name="Petzold A."/>
            <person name="Susuki M."/>
            <person name="Suzuki K.-i.T."/>
            <person name="Hayashi T."/>
            <person name="Toyoda A."/>
            <person name="Oliveira C."/>
            <person name="Osipova E."/>
            <person name="Leigh N.D."/>
            <person name="Simon A."/>
            <person name="Yun M.H."/>
        </authorList>
    </citation>
    <scope>NUCLEOTIDE SEQUENCE</scope>
    <source>
        <strain evidence="3">20211129_DDA</strain>
        <tissue evidence="3">Liver</tissue>
    </source>
</reference>
<dbReference type="InterPro" id="IPR050991">
    <property type="entry name" value="ECM_Regulatory_Proteins"/>
</dbReference>
<proteinExistence type="predicted"/>
<dbReference type="PANTHER" id="PTHR46708">
    <property type="entry name" value="TENASCIN"/>
    <property type="match status" value="1"/>
</dbReference>
<dbReference type="SMART" id="SM00060">
    <property type="entry name" value="FN3"/>
    <property type="match status" value="4"/>
</dbReference>
<dbReference type="EMBL" id="JANPWB010000008">
    <property type="protein sequence ID" value="KAJ1162088.1"/>
    <property type="molecule type" value="Genomic_DNA"/>
</dbReference>
<feature type="domain" description="Fibronectin type-III" evidence="2">
    <location>
        <begin position="424"/>
        <end position="503"/>
    </location>
</feature>
<dbReference type="CDD" id="cd00063">
    <property type="entry name" value="FN3"/>
    <property type="match status" value="1"/>
</dbReference>
<feature type="domain" description="Fibronectin type-III" evidence="2">
    <location>
        <begin position="247"/>
        <end position="332"/>
    </location>
</feature>
<name>A0AAV7SFG8_PLEWA</name>
<evidence type="ECO:0000313" key="3">
    <source>
        <dbReference type="EMBL" id="KAJ1162088.1"/>
    </source>
</evidence>
<keyword evidence="1" id="KW-0677">Repeat</keyword>
<dbReference type="InterPro" id="IPR003961">
    <property type="entry name" value="FN3_dom"/>
</dbReference>
<protein>
    <recommendedName>
        <fullName evidence="2">Fibronectin type-III domain-containing protein</fullName>
    </recommendedName>
</protein>
<accession>A0AAV7SFG8</accession>
<feature type="domain" description="Fibronectin type-III" evidence="2">
    <location>
        <begin position="161"/>
        <end position="237"/>
    </location>
</feature>
<dbReference type="Proteomes" id="UP001066276">
    <property type="component" value="Chromosome 4_2"/>
</dbReference>